<dbReference type="GeneTree" id="ENSGT00910000144592"/>
<evidence type="ECO:0000313" key="8">
    <source>
        <dbReference type="Ensembl" id="ENSGMOP00000056265.1"/>
    </source>
</evidence>
<feature type="compositionally biased region" description="Basic and acidic residues" evidence="6">
    <location>
        <begin position="321"/>
        <end position="334"/>
    </location>
</feature>
<feature type="region of interest" description="Disordered" evidence="6">
    <location>
        <begin position="188"/>
        <end position="207"/>
    </location>
</feature>
<feature type="domain" description="C2H2-type" evidence="7">
    <location>
        <begin position="514"/>
        <end position="541"/>
    </location>
</feature>
<feature type="domain" description="C2H2-type" evidence="7">
    <location>
        <begin position="572"/>
        <end position="600"/>
    </location>
</feature>
<dbReference type="SUPFAM" id="SSF57667">
    <property type="entry name" value="beta-beta-alpha zinc fingers"/>
    <property type="match status" value="3"/>
</dbReference>
<feature type="region of interest" description="Disordered" evidence="6">
    <location>
        <begin position="420"/>
        <end position="478"/>
    </location>
</feature>
<evidence type="ECO:0000256" key="1">
    <source>
        <dbReference type="ARBA" id="ARBA00022723"/>
    </source>
</evidence>
<feature type="domain" description="C2H2-type" evidence="7">
    <location>
        <begin position="542"/>
        <end position="571"/>
    </location>
</feature>
<keyword evidence="4" id="KW-0862">Zinc</keyword>
<accession>A0A8C5FRK1</accession>
<dbReference type="FunFam" id="3.30.160.60:FF:000446">
    <property type="entry name" value="Zinc finger protein"/>
    <property type="match status" value="2"/>
</dbReference>
<proteinExistence type="predicted"/>
<name>A0A8C5FRK1_GADMO</name>
<keyword evidence="1" id="KW-0479">Metal-binding</keyword>
<evidence type="ECO:0000256" key="6">
    <source>
        <dbReference type="SAM" id="MobiDB-lite"/>
    </source>
</evidence>
<protein>
    <recommendedName>
        <fullName evidence="7">C2H2-type domain-containing protein</fullName>
    </recommendedName>
</protein>
<evidence type="ECO:0000256" key="3">
    <source>
        <dbReference type="ARBA" id="ARBA00022771"/>
    </source>
</evidence>
<feature type="compositionally biased region" description="Polar residues" evidence="6">
    <location>
        <begin position="340"/>
        <end position="350"/>
    </location>
</feature>
<organism evidence="8 9">
    <name type="scientific">Gadus morhua</name>
    <name type="common">Atlantic cod</name>
    <dbReference type="NCBI Taxonomy" id="8049"/>
    <lineage>
        <taxon>Eukaryota</taxon>
        <taxon>Metazoa</taxon>
        <taxon>Chordata</taxon>
        <taxon>Craniata</taxon>
        <taxon>Vertebrata</taxon>
        <taxon>Euteleostomi</taxon>
        <taxon>Actinopterygii</taxon>
        <taxon>Neopterygii</taxon>
        <taxon>Teleostei</taxon>
        <taxon>Neoteleostei</taxon>
        <taxon>Acanthomorphata</taxon>
        <taxon>Zeiogadaria</taxon>
        <taxon>Gadariae</taxon>
        <taxon>Gadiformes</taxon>
        <taxon>Gadoidei</taxon>
        <taxon>Gadidae</taxon>
        <taxon>Gadus</taxon>
    </lineage>
</organism>
<keyword evidence="9" id="KW-1185">Reference proteome</keyword>
<feature type="compositionally biased region" description="Basic residues" evidence="6">
    <location>
        <begin position="299"/>
        <end position="311"/>
    </location>
</feature>
<feature type="compositionally biased region" description="Basic and acidic residues" evidence="6">
    <location>
        <begin position="420"/>
        <end position="429"/>
    </location>
</feature>
<dbReference type="GO" id="GO:0045944">
    <property type="term" value="P:positive regulation of transcription by RNA polymerase II"/>
    <property type="evidence" value="ECO:0007669"/>
    <property type="project" value="TreeGrafter"/>
</dbReference>
<dbReference type="PANTHER" id="PTHR24403:SF63">
    <property type="entry name" value="SI:DKEY-154P10.3"/>
    <property type="match status" value="1"/>
</dbReference>
<keyword evidence="2" id="KW-0677">Repeat</keyword>
<dbReference type="Ensembl" id="ENSGMOT00000037829.1">
    <property type="protein sequence ID" value="ENSGMOP00000056265.1"/>
    <property type="gene ID" value="ENSGMOG00000028873.1"/>
</dbReference>
<evidence type="ECO:0000259" key="7">
    <source>
        <dbReference type="PROSITE" id="PS50157"/>
    </source>
</evidence>
<evidence type="ECO:0000313" key="9">
    <source>
        <dbReference type="Proteomes" id="UP000694546"/>
    </source>
</evidence>
<dbReference type="InterPro" id="IPR036236">
    <property type="entry name" value="Znf_C2H2_sf"/>
</dbReference>
<dbReference type="OMA" id="MFLVEVY"/>
<dbReference type="GO" id="GO:0008270">
    <property type="term" value="F:zinc ion binding"/>
    <property type="evidence" value="ECO:0007669"/>
    <property type="project" value="UniProtKB-KW"/>
</dbReference>
<dbReference type="PANTHER" id="PTHR24403">
    <property type="entry name" value="ZINC FINGER PROTEIN"/>
    <property type="match status" value="1"/>
</dbReference>
<reference evidence="8" key="1">
    <citation type="submission" date="2025-08" db="UniProtKB">
        <authorList>
            <consortium name="Ensembl"/>
        </authorList>
    </citation>
    <scope>IDENTIFICATION</scope>
</reference>
<dbReference type="PROSITE" id="PS00028">
    <property type="entry name" value="ZINC_FINGER_C2H2_1"/>
    <property type="match status" value="2"/>
</dbReference>
<dbReference type="GO" id="GO:0005634">
    <property type="term" value="C:nucleus"/>
    <property type="evidence" value="ECO:0007669"/>
    <property type="project" value="TreeGrafter"/>
</dbReference>
<sequence length="630" mass="70046">MYHYTYLRLSKHDTMHSVKEQYRDINPVTVNVIEANVTSSLYCGAVHGLDAPGADLVEAFLVELYRCRVCQFTSSLKSSIKTHLLNSHDDLPPAMASSGFEEEEAVVMEHIAPRTPDSPYHLELELTSESNHSDDDPMDHMGLDRMSFLLPMYGILPSMSPRSCDMGMSSNCDGGLQVAETCEVSTLFEDEDDEEEEEEEGADGEEPTIFHLKASCPLVRPPNQLDDQLAQSAHLMTLGLCRISKTPNVSTPPAQVPASVLDDKVAPPASADPLGSRGPAGQQGVKAEERPASGGCRQCGRRMRRQGKTKSGKTQSCRACQRSDRTQHAGDARAPHRHSQTLTATAQSTKAAAEHHTHTPNAQRAGKGKRHTLSIQSSGTHTEGTRTDRTRTPKTFACSRDAWLSGVFCDYKGAAVVTHKTEEEIDRRLSSRLTDTPSYQPTSRGRSHNGAESTQPHRTRKQSRSPEGNTGSKKKAPKETIGRRDLCCLLCDRKFCSRLTLRRHMGIHQGSKPYSCQLCPYRSRLKASLLQHNRIHTGEKPFQCPDPGCSYASIDRSSLLRHSRTHTQQKPYHCQHCSYSCIQKKCLDLHARRHHTGESFPCQQCPYSSPDRQLLLRHVQRHHLPLAALP</sequence>
<evidence type="ECO:0000256" key="2">
    <source>
        <dbReference type="ARBA" id="ARBA00022737"/>
    </source>
</evidence>
<reference evidence="8" key="2">
    <citation type="submission" date="2025-09" db="UniProtKB">
        <authorList>
            <consortium name="Ensembl"/>
        </authorList>
    </citation>
    <scope>IDENTIFICATION</scope>
</reference>
<feature type="compositionally biased region" description="Polar residues" evidence="6">
    <location>
        <begin position="373"/>
        <end position="382"/>
    </location>
</feature>
<evidence type="ECO:0000256" key="4">
    <source>
        <dbReference type="ARBA" id="ARBA00022833"/>
    </source>
</evidence>
<feature type="compositionally biased region" description="Acidic residues" evidence="6">
    <location>
        <begin position="188"/>
        <end position="206"/>
    </location>
</feature>
<dbReference type="InterPro" id="IPR050688">
    <property type="entry name" value="Zinc_finger/UBP_domain"/>
</dbReference>
<dbReference type="InterPro" id="IPR013087">
    <property type="entry name" value="Znf_C2H2_type"/>
</dbReference>
<feature type="domain" description="C2H2-type" evidence="7">
    <location>
        <begin position="486"/>
        <end position="513"/>
    </location>
</feature>
<dbReference type="PROSITE" id="PS50157">
    <property type="entry name" value="ZINC_FINGER_C2H2_2"/>
    <property type="match status" value="4"/>
</dbReference>
<keyword evidence="3 5" id="KW-0863">Zinc-finger</keyword>
<feature type="compositionally biased region" description="Polar residues" evidence="6">
    <location>
        <begin position="431"/>
        <end position="456"/>
    </location>
</feature>
<feature type="region of interest" description="Disordered" evidence="6">
    <location>
        <begin position="264"/>
        <end position="392"/>
    </location>
</feature>
<dbReference type="SMART" id="SM00355">
    <property type="entry name" value="ZnF_C2H2"/>
    <property type="match status" value="6"/>
</dbReference>
<gene>
    <name evidence="8" type="primary">si:dkey-154p10.3</name>
</gene>
<dbReference type="Gene3D" id="3.30.160.60">
    <property type="entry name" value="Classic Zinc Finger"/>
    <property type="match status" value="4"/>
</dbReference>
<dbReference type="AlphaFoldDB" id="A0A8C5FRK1"/>
<evidence type="ECO:0000256" key="5">
    <source>
        <dbReference type="PROSITE-ProRule" id="PRU00042"/>
    </source>
</evidence>
<dbReference type="Proteomes" id="UP000694546">
    <property type="component" value="Chromosome 8"/>
</dbReference>
<dbReference type="OrthoDB" id="6077919at2759"/>